<dbReference type="Pfam" id="PF03732">
    <property type="entry name" value="Retrotrans_gag"/>
    <property type="match status" value="1"/>
</dbReference>
<protein>
    <recommendedName>
        <fullName evidence="2">Retrotransposon gag domain-containing protein</fullName>
    </recommendedName>
</protein>
<evidence type="ECO:0000259" key="2">
    <source>
        <dbReference type="Pfam" id="PF03732"/>
    </source>
</evidence>
<dbReference type="EMBL" id="JAMSHJ010000001">
    <property type="protein sequence ID" value="KAI5445086.1"/>
    <property type="molecule type" value="Genomic_DNA"/>
</dbReference>
<dbReference type="Gramene" id="Psat01G0336900-T1">
    <property type="protein sequence ID" value="KAI5445086.1"/>
    <property type="gene ID" value="KIW84_013369"/>
</dbReference>
<comment type="caution">
    <text evidence="3">The sequence shown here is derived from an EMBL/GenBank/DDBJ whole genome shotgun (WGS) entry which is preliminary data.</text>
</comment>
<evidence type="ECO:0000313" key="3">
    <source>
        <dbReference type="EMBL" id="KAI5445086.1"/>
    </source>
</evidence>
<keyword evidence="1" id="KW-0175">Coiled coil</keyword>
<name>A0A9D5BK91_PEA</name>
<dbReference type="PANTHER" id="PTHR33223:SF8">
    <property type="entry name" value="OS04G0172440 PROTEIN"/>
    <property type="match status" value="1"/>
</dbReference>
<dbReference type="Proteomes" id="UP001058974">
    <property type="component" value="Chromosome 1"/>
</dbReference>
<feature type="coiled-coil region" evidence="1">
    <location>
        <begin position="35"/>
        <end position="83"/>
    </location>
</feature>
<gene>
    <name evidence="3" type="ORF">KIW84_013369</name>
</gene>
<dbReference type="PANTHER" id="PTHR33223">
    <property type="entry name" value="CCHC-TYPE DOMAIN-CONTAINING PROTEIN"/>
    <property type="match status" value="1"/>
</dbReference>
<evidence type="ECO:0000313" key="4">
    <source>
        <dbReference type="Proteomes" id="UP001058974"/>
    </source>
</evidence>
<keyword evidence="4" id="KW-1185">Reference proteome</keyword>
<organism evidence="3 4">
    <name type="scientific">Pisum sativum</name>
    <name type="common">Garden pea</name>
    <name type="synonym">Lathyrus oleraceus</name>
    <dbReference type="NCBI Taxonomy" id="3888"/>
    <lineage>
        <taxon>Eukaryota</taxon>
        <taxon>Viridiplantae</taxon>
        <taxon>Streptophyta</taxon>
        <taxon>Embryophyta</taxon>
        <taxon>Tracheophyta</taxon>
        <taxon>Spermatophyta</taxon>
        <taxon>Magnoliopsida</taxon>
        <taxon>eudicotyledons</taxon>
        <taxon>Gunneridae</taxon>
        <taxon>Pentapetalae</taxon>
        <taxon>rosids</taxon>
        <taxon>fabids</taxon>
        <taxon>Fabales</taxon>
        <taxon>Fabaceae</taxon>
        <taxon>Papilionoideae</taxon>
        <taxon>50 kb inversion clade</taxon>
        <taxon>NPAAA clade</taxon>
        <taxon>Hologalegina</taxon>
        <taxon>IRL clade</taxon>
        <taxon>Fabeae</taxon>
        <taxon>Lathyrus</taxon>
    </lineage>
</organism>
<accession>A0A9D5BK91</accession>
<dbReference type="AlphaFoldDB" id="A0A9D5BK91"/>
<dbReference type="InterPro" id="IPR005162">
    <property type="entry name" value="Retrotrans_gag_dom"/>
</dbReference>
<reference evidence="3 4" key="1">
    <citation type="journal article" date="2022" name="Nat. Genet.">
        <title>Improved pea reference genome and pan-genome highlight genomic features and evolutionary characteristics.</title>
        <authorList>
            <person name="Yang T."/>
            <person name="Liu R."/>
            <person name="Luo Y."/>
            <person name="Hu S."/>
            <person name="Wang D."/>
            <person name="Wang C."/>
            <person name="Pandey M.K."/>
            <person name="Ge S."/>
            <person name="Xu Q."/>
            <person name="Li N."/>
            <person name="Li G."/>
            <person name="Huang Y."/>
            <person name="Saxena R.K."/>
            <person name="Ji Y."/>
            <person name="Li M."/>
            <person name="Yan X."/>
            <person name="He Y."/>
            <person name="Liu Y."/>
            <person name="Wang X."/>
            <person name="Xiang C."/>
            <person name="Varshney R.K."/>
            <person name="Ding H."/>
            <person name="Gao S."/>
            <person name="Zong X."/>
        </authorList>
    </citation>
    <scope>NUCLEOTIDE SEQUENCE [LARGE SCALE GENOMIC DNA]</scope>
    <source>
        <strain evidence="3 4">cv. Zhongwan 6</strain>
    </source>
</reference>
<feature type="domain" description="Retrotransposon gag" evidence="2">
    <location>
        <begin position="373"/>
        <end position="417"/>
    </location>
</feature>
<evidence type="ECO:0000256" key="1">
    <source>
        <dbReference type="SAM" id="Coils"/>
    </source>
</evidence>
<sequence>MELYKAKADKLNLAHQLKGMQGEDAARLKGKKRSYEDMEALLNAEHRECLRLQRAEANYQKKIRDLEKQLRDKDIQLKKEVDLRHASESQFGGEVVELRRQLNEKITPLPECSKCDLLIDQCQYLKTLIPGSHLCSCSRLLTLVLVSGRIVDQRPHRYSTRLNQQRDMDQVQAELAEMGANMAQFMTMMQGVVQGQEELRALAQRQEAVLPPSRASPVGAPVTDNAVVVAPINEYAVGDDLRGIQSNGQPLAAETVNARATRAPVRHPAPLVDRQEDMFTLLSEDDEVVGRTEERDRKVDALAEKIRAMECQNSLGFDVTNMGLVDGLRIPYKFKAPSFDKYNGTSYPRTHVQAYYRKISAYTYDEKMWMYFFQDSLSGASLDWYMELKRESIRSWRDLGEAFLRQYKHNMDMAPSRT</sequence>
<proteinExistence type="predicted"/>